<reference evidence="2" key="1">
    <citation type="submission" date="2017-09" db="EMBL/GenBank/DDBJ databases">
        <title>Depth-based differentiation of microbial function through sediment-hosted aquifers and enrichment of novel symbionts in the deep terrestrial subsurface.</title>
        <authorList>
            <person name="Probst A.J."/>
            <person name="Ladd B."/>
            <person name="Jarett J.K."/>
            <person name="Geller-Mcgrath D.E."/>
            <person name="Sieber C.M.K."/>
            <person name="Emerson J.B."/>
            <person name="Anantharaman K."/>
            <person name="Thomas B.C."/>
            <person name="Malmstrom R."/>
            <person name="Stieglmeier M."/>
            <person name="Klingl A."/>
            <person name="Woyke T."/>
            <person name="Ryan C.M."/>
            <person name="Banfield J.F."/>
        </authorList>
    </citation>
    <scope>NUCLEOTIDE SEQUENCE [LARGE SCALE GENOMIC DNA]</scope>
</reference>
<accession>A0A2M7VXB0</accession>
<dbReference type="EMBL" id="PFPX01000092">
    <property type="protein sequence ID" value="PJA09069.1"/>
    <property type="molecule type" value="Genomic_DNA"/>
</dbReference>
<evidence type="ECO:0000313" key="2">
    <source>
        <dbReference type="Proteomes" id="UP000228743"/>
    </source>
</evidence>
<name>A0A2M7VXB0_9BACT</name>
<dbReference type="SUPFAM" id="SSF53187">
    <property type="entry name" value="Zn-dependent exopeptidases"/>
    <property type="match status" value="1"/>
</dbReference>
<comment type="caution">
    <text evidence="1">The sequence shown here is derived from an EMBL/GenBank/DDBJ whole genome shotgun (WGS) entry which is preliminary data.</text>
</comment>
<sequence length="165" mass="19364">MTKITQKNFVLSIAEHDSPIIITVPHGGMKQRYSSWLENFFQPRLKANYNQSTKEIPASERIVLGGDFQIWHLVADILKEHPANAVMGLLPRLFIDYNRFIPEIAYTDKRLKTYYEYYHKCISKIIERLLLNHKKVILLDMHGFFRQPLNDKVFDFIIGSNNVNP</sequence>
<dbReference type="Gene3D" id="3.40.630.40">
    <property type="entry name" value="Zn-dependent exopeptidases"/>
    <property type="match status" value="1"/>
</dbReference>
<proteinExistence type="predicted"/>
<dbReference type="AlphaFoldDB" id="A0A2M7VXB0"/>
<gene>
    <name evidence="1" type="ORF">COX68_03390</name>
</gene>
<protein>
    <recommendedName>
        <fullName evidence="3">N-formylglutamate amidohydrolase</fullName>
    </recommendedName>
</protein>
<evidence type="ECO:0000313" key="1">
    <source>
        <dbReference type="EMBL" id="PJA09069.1"/>
    </source>
</evidence>
<evidence type="ECO:0008006" key="3">
    <source>
        <dbReference type="Google" id="ProtNLM"/>
    </source>
</evidence>
<dbReference type="Proteomes" id="UP000228743">
    <property type="component" value="Unassembled WGS sequence"/>
</dbReference>
<organism evidence="1 2">
    <name type="scientific">Candidatus Falkowbacteria bacterium CG_4_10_14_0_2_um_filter_41_15</name>
    <dbReference type="NCBI Taxonomy" id="1974554"/>
    <lineage>
        <taxon>Bacteria</taxon>
        <taxon>Candidatus Falkowiibacteriota</taxon>
    </lineage>
</organism>